<reference evidence="3 4" key="1">
    <citation type="journal article" date="2012" name="Eukaryot. Cell">
        <title>Draft genome sequence of Wickerhamomyces ciferrii NRRL Y-1031 F-60-10.</title>
        <authorList>
            <person name="Schneider J."/>
            <person name="Andrea H."/>
            <person name="Blom J."/>
            <person name="Jaenicke S."/>
            <person name="Ruckert C."/>
            <person name="Schorsch C."/>
            <person name="Szczepanowski R."/>
            <person name="Farwick M."/>
            <person name="Goesmann A."/>
            <person name="Puhler A."/>
            <person name="Schaffer S."/>
            <person name="Tauch A."/>
            <person name="Kohler T."/>
            <person name="Brinkrolf K."/>
        </authorList>
    </citation>
    <scope>NUCLEOTIDE SEQUENCE [LARGE SCALE GENOMIC DNA]</scope>
    <source>
        <strain evidence="4">ATCC 14091 / BCRC 22168 / CBS 111 / JCM 3599 / NBRC 0793 / NRRL Y-1031 F-60-10</strain>
    </source>
</reference>
<feature type="coiled-coil region" evidence="1">
    <location>
        <begin position="56"/>
        <end position="83"/>
    </location>
</feature>
<proteinExistence type="predicted"/>
<evidence type="ECO:0000313" key="3">
    <source>
        <dbReference type="EMBL" id="CCH43117.1"/>
    </source>
</evidence>
<evidence type="ECO:0000313" key="4">
    <source>
        <dbReference type="Proteomes" id="UP000009328"/>
    </source>
</evidence>
<dbReference type="Proteomes" id="UP000009328">
    <property type="component" value="Unassembled WGS sequence"/>
</dbReference>
<dbReference type="Pfam" id="PF08432">
    <property type="entry name" value="Vfa1"/>
    <property type="match status" value="1"/>
</dbReference>
<accession>K0KLM5</accession>
<dbReference type="FunCoup" id="K0KLM5">
    <property type="interactions" value="15"/>
</dbReference>
<dbReference type="EMBL" id="CAIF01000068">
    <property type="protein sequence ID" value="CCH43117.1"/>
    <property type="molecule type" value="Genomic_DNA"/>
</dbReference>
<dbReference type="AlphaFoldDB" id="K0KLM5"/>
<dbReference type="InParanoid" id="K0KLM5"/>
<dbReference type="GO" id="GO:0007034">
    <property type="term" value="P:vacuolar transport"/>
    <property type="evidence" value="ECO:0007669"/>
    <property type="project" value="TreeGrafter"/>
</dbReference>
<gene>
    <name evidence="3" type="ORF">BN7_2664</name>
</gene>
<feature type="compositionally biased region" description="Low complexity" evidence="2">
    <location>
        <begin position="175"/>
        <end position="190"/>
    </location>
</feature>
<evidence type="ECO:0008006" key="5">
    <source>
        <dbReference type="Google" id="ProtNLM"/>
    </source>
</evidence>
<dbReference type="PANTHER" id="PTHR28218">
    <property type="entry name" value="VPS4-ASSOCIATED PROTEIN 1"/>
    <property type="match status" value="1"/>
</dbReference>
<dbReference type="HOGENOM" id="CLU_088285_2_1_1"/>
<evidence type="ECO:0000256" key="2">
    <source>
        <dbReference type="SAM" id="MobiDB-lite"/>
    </source>
</evidence>
<feature type="region of interest" description="Disordered" evidence="2">
    <location>
        <begin position="95"/>
        <end position="136"/>
    </location>
</feature>
<feature type="region of interest" description="Disordered" evidence="2">
    <location>
        <begin position="169"/>
        <end position="190"/>
    </location>
</feature>
<keyword evidence="1" id="KW-0175">Coiled coil</keyword>
<sequence>MPPFNNLYHLRKVSQQQSKPCNFCYKPTTTVLITSDGSSDFFYTCDSHLKDQQFAIPQYDEEYNKAKIKKQSLDKEIQQLKLKWDEQQKYKPWDNLINKFSSKKEDAEKKKDKDKDSPESKINELNTELSNHNDILSKPPRIYKLNESIYKIRLNKKLKNKVQAQETAELNAKLNNPSFFPSVPNNKPGA</sequence>
<keyword evidence="4" id="KW-1185">Reference proteome</keyword>
<dbReference type="GO" id="GO:0005768">
    <property type="term" value="C:endosome"/>
    <property type="evidence" value="ECO:0007669"/>
    <property type="project" value="TreeGrafter"/>
</dbReference>
<protein>
    <recommendedName>
        <fullName evidence="5">VPS4-associated protein 1</fullName>
    </recommendedName>
</protein>
<dbReference type="InterPro" id="IPR013640">
    <property type="entry name" value="Vfa1"/>
</dbReference>
<organism evidence="3 4">
    <name type="scientific">Wickerhamomyces ciferrii (strain ATCC 14091 / BCRC 22168 / CBS 111 / JCM 3599 / NBRC 0793 / NRRL Y-1031 F-60-10)</name>
    <name type="common">Yeast</name>
    <name type="synonym">Pichia ciferrii</name>
    <dbReference type="NCBI Taxonomy" id="1206466"/>
    <lineage>
        <taxon>Eukaryota</taxon>
        <taxon>Fungi</taxon>
        <taxon>Dikarya</taxon>
        <taxon>Ascomycota</taxon>
        <taxon>Saccharomycotina</taxon>
        <taxon>Saccharomycetes</taxon>
        <taxon>Phaffomycetales</taxon>
        <taxon>Wickerhamomycetaceae</taxon>
        <taxon>Wickerhamomyces</taxon>
    </lineage>
</organism>
<comment type="caution">
    <text evidence="3">The sequence shown here is derived from an EMBL/GenBank/DDBJ whole genome shotgun (WGS) entry which is preliminary data.</text>
</comment>
<feature type="compositionally biased region" description="Polar residues" evidence="2">
    <location>
        <begin position="123"/>
        <end position="134"/>
    </location>
</feature>
<dbReference type="eggNOG" id="ENOG502S7NV">
    <property type="taxonomic scope" value="Eukaryota"/>
</dbReference>
<dbReference type="PANTHER" id="PTHR28218:SF1">
    <property type="entry name" value="VPS4-ASSOCIATED PROTEIN 1"/>
    <property type="match status" value="1"/>
</dbReference>
<feature type="compositionally biased region" description="Basic and acidic residues" evidence="2">
    <location>
        <begin position="102"/>
        <end position="122"/>
    </location>
</feature>
<name>K0KLM5_WICCF</name>
<evidence type="ECO:0000256" key="1">
    <source>
        <dbReference type="SAM" id="Coils"/>
    </source>
</evidence>